<keyword evidence="6 12" id="KW-0812">Transmembrane</keyword>
<evidence type="ECO:0000256" key="7">
    <source>
        <dbReference type="ARBA" id="ARBA00022729"/>
    </source>
</evidence>
<evidence type="ECO:0000256" key="3">
    <source>
        <dbReference type="ARBA" id="ARBA00022448"/>
    </source>
</evidence>
<evidence type="ECO:0000256" key="11">
    <source>
        <dbReference type="ARBA" id="ARBA00023237"/>
    </source>
</evidence>
<dbReference type="PANTHER" id="PTHR30069:SF41">
    <property type="entry name" value="HEME_HEMOPEXIN UTILIZATION PROTEIN C"/>
    <property type="match status" value="1"/>
</dbReference>
<dbReference type="InterPro" id="IPR010917">
    <property type="entry name" value="TonB_rcpt_CS"/>
</dbReference>
<dbReference type="InterPro" id="IPR039426">
    <property type="entry name" value="TonB-dep_rcpt-like"/>
</dbReference>
<dbReference type="InterPro" id="IPR012910">
    <property type="entry name" value="Plug_dom"/>
</dbReference>
<keyword evidence="7 14" id="KW-0732">Signal</keyword>
<keyword evidence="16" id="KW-0675">Receptor</keyword>
<proteinExistence type="inferred from homology"/>
<evidence type="ECO:0000256" key="6">
    <source>
        <dbReference type="ARBA" id="ARBA00022692"/>
    </source>
</evidence>
<evidence type="ECO:0000256" key="12">
    <source>
        <dbReference type="PROSITE-ProRule" id="PRU01360"/>
    </source>
</evidence>
<evidence type="ECO:0000256" key="13">
    <source>
        <dbReference type="RuleBase" id="RU003357"/>
    </source>
</evidence>
<comment type="subcellular location">
    <subcellularLocation>
        <location evidence="1 12">Cell outer membrane</location>
        <topology evidence="1 12">Multi-pass membrane protein</topology>
    </subcellularLocation>
</comment>
<dbReference type="InterPro" id="IPR011662">
    <property type="entry name" value="Secretin/TonB_short_N"/>
</dbReference>
<dbReference type="GO" id="GO:0044718">
    <property type="term" value="P:siderophore transmembrane transport"/>
    <property type="evidence" value="ECO:0007669"/>
    <property type="project" value="TreeGrafter"/>
</dbReference>
<dbReference type="eggNOG" id="COG1629">
    <property type="taxonomic scope" value="Bacteria"/>
</dbReference>
<dbReference type="InterPro" id="IPR036942">
    <property type="entry name" value="Beta-barrel_TonB_sf"/>
</dbReference>
<evidence type="ECO:0000313" key="16">
    <source>
        <dbReference type="EMBL" id="ADU67014.1"/>
    </source>
</evidence>
<dbReference type="InterPro" id="IPR037066">
    <property type="entry name" value="Plug_dom_sf"/>
</dbReference>
<evidence type="ECO:0000256" key="10">
    <source>
        <dbReference type="ARBA" id="ARBA00023136"/>
    </source>
</evidence>
<name>E6W450_DESIS</name>
<dbReference type="KEGG" id="din:Selin_2298"/>
<feature type="chain" id="PRO_5003211394" evidence="14">
    <location>
        <begin position="22"/>
        <end position="935"/>
    </location>
</feature>
<evidence type="ECO:0000259" key="15">
    <source>
        <dbReference type="SMART" id="SM00965"/>
    </source>
</evidence>
<keyword evidence="5" id="KW-0406">Ion transport</keyword>
<comment type="similarity">
    <text evidence="2 12 13">Belongs to the TonB-dependent receptor family.</text>
</comment>
<dbReference type="RefSeq" id="WP_013506888.1">
    <property type="nucleotide sequence ID" value="NC_014836.1"/>
</dbReference>
<dbReference type="InParanoid" id="E6W450"/>
<dbReference type="Gene3D" id="3.55.50.30">
    <property type="match status" value="1"/>
</dbReference>
<dbReference type="AlphaFoldDB" id="E6W450"/>
<keyword evidence="5" id="KW-0410">Iron transport</keyword>
<keyword evidence="10 12" id="KW-0472">Membrane</keyword>
<organism evidence="16 17">
    <name type="scientific">Desulfurispirillum indicum (strain ATCC BAA-1389 / DSM 22839 / S5)</name>
    <dbReference type="NCBI Taxonomy" id="653733"/>
    <lineage>
        <taxon>Bacteria</taxon>
        <taxon>Pseudomonadati</taxon>
        <taxon>Chrysiogenota</taxon>
        <taxon>Chrysiogenia</taxon>
        <taxon>Chrysiogenales</taxon>
        <taxon>Chrysiogenaceae</taxon>
        <taxon>Desulfurispirillum</taxon>
    </lineage>
</organism>
<evidence type="ECO:0000256" key="2">
    <source>
        <dbReference type="ARBA" id="ARBA00009810"/>
    </source>
</evidence>
<dbReference type="EMBL" id="CP002432">
    <property type="protein sequence ID" value="ADU67014.1"/>
    <property type="molecule type" value="Genomic_DNA"/>
</dbReference>
<dbReference type="Proteomes" id="UP000002572">
    <property type="component" value="Chromosome"/>
</dbReference>
<dbReference type="InterPro" id="IPR000531">
    <property type="entry name" value="Beta-barrel_TonB"/>
</dbReference>
<evidence type="ECO:0000256" key="5">
    <source>
        <dbReference type="ARBA" id="ARBA00022496"/>
    </source>
</evidence>
<sequence>MVRACALVALALFLNAIPAPAANLASFHSFSIAAQPLGGALLQFSLATGIDVLVDDRIVQDHQSPGVQGQWRSDQALEQLLEGTGLQWHLNGNNLITLTPHRTADMELSVTPVTELQELQGVPLPVGLRPTEREQVVLAPVTVRGTREDDATFRAPASVNIITQRDIERFRGTSVGDIFQGTPGVLIGENRNSGGLDVNIRGMQGQGRVPVLIDGARQETTVYRGYAGVSSRSYVDPDLVGGIRIDKGPVTSAEGTGATGGTVSMRTIEAGDIIKPGKEWGIRLRGSLMGNNSGSVPAAGTPAGYHLGAINDDGVYRIDCARPDICEQQHFTGRSYALPDSFAPVEGMDRPDLFSPKSHAGSIALARRFDWGSLLAAYAERSQGNYYAGKHGPAPYMDLSDQRKLAFYTEVRPKREGASRFRAEERIVNSNYASESLLLKGQFHLPADQSLELSYLRYDSTYGELMPSQLMWFGTVRQTNSSTVLAETYNARYRWQPAELDWADILVSLWQTDTRSQNIFYYLEGDFSNNSATEMGSASAERYQRRGADLSNTMHFWSYGQPVVAYGISLQHEDLSPTSKSAQMGDDFSRDGLREELSAFTAVQWYMHPNVILDGGMRHTRFSTEDRKAAEVSSTSSLCVDSSGDGTCDPVYYESSSSGTTPIVSLTWEPRADIQLYARYAEAMRMPSLFETTQGFSVNPNMDTELKPEHAKNREVGLNVLREGMLTTSDTFRLKLAYFRNYTKDYLTRTSINFWEESSTNSMDFFRMRNIDSASFHGVELNMDYDLGWLFTELAGTKYTHIEMCHHGSLRRYDCTDYGISNSYINNMIPPQWHASAILGVRLLSRKLELGTRGTFMGQRTMAEFHDDTSNGFTKPIPWHEYTLWDLFVSYQPNDWLTLDFNIDNLTDEYYLDALSLGLVPAPGRTARLSMTLHF</sequence>
<keyword evidence="9 13" id="KW-0798">TonB box</keyword>
<dbReference type="PANTHER" id="PTHR30069">
    <property type="entry name" value="TONB-DEPENDENT OUTER MEMBRANE RECEPTOR"/>
    <property type="match status" value="1"/>
</dbReference>
<dbReference type="Gene3D" id="2.170.130.10">
    <property type="entry name" value="TonB-dependent receptor, plug domain"/>
    <property type="match status" value="1"/>
</dbReference>
<dbReference type="Pfam" id="PF00593">
    <property type="entry name" value="TonB_dep_Rec_b-barrel"/>
    <property type="match status" value="1"/>
</dbReference>
<evidence type="ECO:0000256" key="4">
    <source>
        <dbReference type="ARBA" id="ARBA00022452"/>
    </source>
</evidence>
<dbReference type="SUPFAM" id="SSF56935">
    <property type="entry name" value="Porins"/>
    <property type="match status" value="1"/>
</dbReference>
<dbReference type="GO" id="GO:0015344">
    <property type="term" value="F:siderophore uptake transmembrane transporter activity"/>
    <property type="evidence" value="ECO:0007669"/>
    <property type="project" value="TreeGrafter"/>
</dbReference>
<evidence type="ECO:0000313" key="17">
    <source>
        <dbReference type="Proteomes" id="UP000002572"/>
    </source>
</evidence>
<dbReference type="STRING" id="653733.Selin_2298"/>
<dbReference type="Gene3D" id="2.40.170.20">
    <property type="entry name" value="TonB-dependent receptor, beta-barrel domain"/>
    <property type="match status" value="1"/>
</dbReference>
<protein>
    <submittedName>
        <fullName evidence="16">TonB-dependent heme/hemoglobin receptor family protein</fullName>
    </submittedName>
</protein>
<keyword evidence="8" id="KW-0408">Iron</keyword>
<dbReference type="OrthoDB" id="6046653at2"/>
<dbReference type="Pfam" id="PF07660">
    <property type="entry name" value="STN"/>
    <property type="match status" value="1"/>
</dbReference>
<reference evidence="16 17" key="1">
    <citation type="submission" date="2010-12" db="EMBL/GenBank/DDBJ databases">
        <title>Complete sequence of Desulfurispirillum indicum S5.</title>
        <authorList>
            <consortium name="US DOE Joint Genome Institute"/>
            <person name="Lucas S."/>
            <person name="Copeland A."/>
            <person name="Lapidus A."/>
            <person name="Cheng J.-F."/>
            <person name="Goodwin L."/>
            <person name="Pitluck S."/>
            <person name="Chertkov O."/>
            <person name="Held B."/>
            <person name="Detter J.C."/>
            <person name="Han C."/>
            <person name="Tapia R."/>
            <person name="Land M."/>
            <person name="Hauser L."/>
            <person name="Kyrpides N."/>
            <person name="Ivanova N."/>
            <person name="Mikhailova N."/>
            <person name="Haggblom M."/>
            <person name="Rauschenbach I."/>
            <person name="Bini E."/>
            <person name="Woyke T."/>
        </authorList>
    </citation>
    <scope>NUCLEOTIDE SEQUENCE [LARGE SCALE GENOMIC DNA]</scope>
    <source>
        <strain evidence="17">ATCC BAA-1389 / DSM 22839 / S5</strain>
    </source>
</reference>
<dbReference type="Pfam" id="PF07715">
    <property type="entry name" value="Plug"/>
    <property type="match status" value="1"/>
</dbReference>
<gene>
    <name evidence="16" type="ordered locus">Selin_2298</name>
</gene>
<feature type="domain" description="Secretin/TonB short N-terminal" evidence="15">
    <location>
        <begin position="50"/>
        <end position="101"/>
    </location>
</feature>
<dbReference type="GO" id="GO:0009279">
    <property type="term" value="C:cell outer membrane"/>
    <property type="evidence" value="ECO:0007669"/>
    <property type="project" value="UniProtKB-SubCell"/>
</dbReference>
<evidence type="ECO:0000256" key="8">
    <source>
        <dbReference type="ARBA" id="ARBA00023004"/>
    </source>
</evidence>
<keyword evidence="4 12" id="KW-1134">Transmembrane beta strand</keyword>
<evidence type="ECO:0000256" key="14">
    <source>
        <dbReference type="SAM" id="SignalP"/>
    </source>
</evidence>
<accession>E6W450</accession>
<feature type="signal peptide" evidence="14">
    <location>
        <begin position="1"/>
        <end position="21"/>
    </location>
</feature>
<evidence type="ECO:0000256" key="9">
    <source>
        <dbReference type="ARBA" id="ARBA00023077"/>
    </source>
</evidence>
<dbReference type="eggNOG" id="COG4772">
    <property type="taxonomic scope" value="Bacteria"/>
</dbReference>
<evidence type="ECO:0000256" key="1">
    <source>
        <dbReference type="ARBA" id="ARBA00004571"/>
    </source>
</evidence>
<dbReference type="PROSITE" id="PS01156">
    <property type="entry name" value="TONB_DEPENDENT_REC_2"/>
    <property type="match status" value="1"/>
</dbReference>
<keyword evidence="11 12" id="KW-0998">Cell outer membrane</keyword>
<dbReference type="HOGENOM" id="CLU_008287_19_1_0"/>
<keyword evidence="3 12" id="KW-0813">Transport</keyword>
<dbReference type="PROSITE" id="PS52016">
    <property type="entry name" value="TONB_DEPENDENT_REC_3"/>
    <property type="match status" value="1"/>
</dbReference>
<keyword evidence="17" id="KW-1185">Reference proteome</keyword>
<dbReference type="CDD" id="cd01347">
    <property type="entry name" value="ligand_gated_channel"/>
    <property type="match status" value="1"/>
</dbReference>
<dbReference type="SMART" id="SM00965">
    <property type="entry name" value="STN"/>
    <property type="match status" value="1"/>
</dbReference>